<feature type="compositionally biased region" description="Basic and acidic residues" evidence="1">
    <location>
        <begin position="283"/>
        <end position="293"/>
    </location>
</feature>
<evidence type="ECO:0000313" key="2">
    <source>
        <dbReference type="EMBL" id="TQB74861.1"/>
    </source>
</evidence>
<accession>A0A507QYN2</accession>
<keyword evidence="3" id="KW-1185">Reference proteome</keyword>
<gene>
    <name evidence="2" type="ORF">MPDQ_004092</name>
</gene>
<evidence type="ECO:0000256" key="1">
    <source>
        <dbReference type="SAM" id="MobiDB-lite"/>
    </source>
</evidence>
<name>A0A507QYN2_MONPU</name>
<dbReference type="AlphaFoldDB" id="A0A507QYN2"/>
<dbReference type="STRING" id="5098.A0A507QYN2"/>
<reference evidence="2 3" key="1">
    <citation type="submission" date="2019-06" db="EMBL/GenBank/DDBJ databases">
        <title>Wine fermentation using esterase from Monascus purpureus.</title>
        <authorList>
            <person name="Geng C."/>
            <person name="Zhang Y."/>
        </authorList>
    </citation>
    <scope>NUCLEOTIDE SEQUENCE [LARGE SCALE GENOMIC DNA]</scope>
    <source>
        <strain evidence="2">HQ1</strain>
    </source>
</reference>
<dbReference type="OrthoDB" id="5385189at2759"/>
<evidence type="ECO:0000313" key="3">
    <source>
        <dbReference type="Proteomes" id="UP000319663"/>
    </source>
</evidence>
<organism evidence="2 3">
    <name type="scientific">Monascus purpureus</name>
    <name type="common">Red mold</name>
    <name type="synonym">Monascus anka</name>
    <dbReference type="NCBI Taxonomy" id="5098"/>
    <lineage>
        <taxon>Eukaryota</taxon>
        <taxon>Fungi</taxon>
        <taxon>Dikarya</taxon>
        <taxon>Ascomycota</taxon>
        <taxon>Pezizomycotina</taxon>
        <taxon>Eurotiomycetes</taxon>
        <taxon>Eurotiomycetidae</taxon>
        <taxon>Eurotiales</taxon>
        <taxon>Aspergillaceae</taxon>
        <taxon>Monascus</taxon>
    </lineage>
</organism>
<proteinExistence type="predicted"/>
<feature type="region of interest" description="Disordered" evidence="1">
    <location>
        <begin position="283"/>
        <end position="333"/>
    </location>
</feature>
<comment type="caution">
    <text evidence="2">The sequence shown here is derived from an EMBL/GenBank/DDBJ whole genome shotgun (WGS) entry which is preliminary data.</text>
</comment>
<dbReference type="EMBL" id="VIFY01000026">
    <property type="protein sequence ID" value="TQB74861.1"/>
    <property type="molecule type" value="Genomic_DNA"/>
</dbReference>
<protein>
    <submittedName>
        <fullName evidence="2">Uncharacterized protein</fullName>
    </submittedName>
</protein>
<sequence>MASQSNDRLLWLFLGVSLFFTVRGIASKLHQVRDLTEIKNVEKEDRMISEGAEDALKLGTLLKLSESTSYDLRAAALRIISERSTKSSTRDLLLKDLASKNKERRGKALTALLFLVSNRALSRTSVSSRLKDLPTYNALVDCLCNFLEEHVEETSTTISPIFPKTRPLGERKALHAANVIIPENMPAALEAGIVSRWLRKYPFPCAVSEPSRRQDVALLMKTYWSDDPLMSSIVSTIAAHPEGAKQLRKYDLMGSMMEENDQDDDDVESDVWMIDGEETAGARRFSERRFREESPEEQALRRRRREAMVLSEGGRPLGNENIIQPVQTDWDPI</sequence>
<dbReference type="Proteomes" id="UP000319663">
    <property type="component" value="Unassembled WGS sequence"/>
</dbReference>